<keyword evidence="1" id="KW-0805">Transcription regulation</keyword>
<keyword evidence="6" id="KW-1185">Reference proteome</keyword>
<sequence length="335" mass="38129">MKIFTEEQLLEQTLSTGGTREVIYKVDGFDQIETLQHSLYQCSIKEAELSPGLSLKITKATCFSPINCEVNHDNFNLIASKFYISGYHGVICSKVKGVAENYTEMKGQNYLFYLPNIREIEQYFPNETVNSIAIYAEIDFLRNFCSNLESVPIKLQPLIEKGKSPCFHLPIGKILPAMQTVLWQIMATPYKGILQRMYLESKILELLVLQLAQLLENETSKQKVISLNKSEIDKIYQAKEILINNLAEPPTLMNLAQQVEIHHMKLKQGFRELFGTTPFSYLRNYRMEMARNILLESKSSVLSVASAVGYSNSSHFAAAFKQKFGISPKACKLRN</sequence>
<feature type="domain" description="HTH araC/xylS-type" evidence="4">
    <location>
        <begin position="236"/>
        <end position="334"/>
    </location>
</feature>
<evidence type="ECO:0000313" key="5">
    <source>
        <dbReference type="EMBL" id="VEP18866.1"/>
    </source>
</evidence>
<dbReference type="Proteomes" id="UP000320055">
    <property type="component" value="Unassembled WGS sequence"/>
</dbReference>
<dbReference type="RefSeq" id="WP_144868414.1">
    <property type="nucleotide sequence ID" value="NZ_LR213851.1"/>
</dbReference>
<accession>A0A563W5B8</accession>
<dbReference type="InterPro" id="IPR018062">
    <property type="entry name" value="HTH_AraC-typ_CS"/>
</dbReference>
<proteinExistence type="predicted"/>
<dbReference type="InterPro" id="IPR020449">
    <property type="entry name" value="Tscrpt_reg_AraC-type_HTH"/>
</dbReference>
<organism evidence="5 6">
    <name type="scientific">Hyella patelloides LEGE 07179</name>
    <dbReference type="NCBI Taxonomy" id="945734"/>
    <lineage>
        <taxon>Bacteria</taxon>
        <taxon>Bacillati</taxon>
        <taxon>Cyanobacteriota</taxon>
        <taxon>Cyanophyceae</taxon>
        <taxon>Pleurocapsales</taxon>
        <taxon>Hyellaceae</taxon>
        <taxon>Hyella</taxon>
    </lineage>
</organism>
<dbReference type="PRINTS" id="PR00032">
    <property type="entry name" value="HTHARAC"/>
</dbReference>
<keyword evidence="2 5" id="KW-0238">DNA-binding</keyword>
<name>A0A563W5B8_9CYAN</name>
<dbReference type="GO" id="GO:0043565">
    <property type="term" value="F:sequence-specific DNA binding"/>
    <property type="evidence" value="ECO:0007669"/>
    <property type="project" value="InterPro"/>
</dbReference>
<protein>
    <submittedName>
        <fullName evidence="5">DNA-binding domain-containing protein, AraC-type</fullName>
    </submittedName>
</protein>
<dbReference type="Pfam" id="PF12833">
    <property type="entry name" value="HTH_18"/>
    <property type="match status" value="1"/>
</dbReference>
<gene>
    <name evidence="5" type="ORF">H1P_940006</name>
</gene>
<dbReference type="PROSITE" id="PS00041">
    <property type="entry name" value="HTH_ARAC_FAMILY_1"/>
    <property type="match status" value="1"/>
</dbReference>
<dbReference type="PANTHER" id="PTHR47893:SF1">
    <property type="entry name" value="REGULATORY PROTEIN PCHR"/>
    <property type="match status" value="1"/>
</dbReference>
<dbReference type="Gene3D" id="1.10.10.60">
    <property type="entry name" value="Homeodomain-like"/>
    <property type="match status" value="1"/>
</dbReference>
<evidence type="ECO:0000256" key="1">
    <source>
        <dbReference type="ARBA" id="ARBA00023015"/>
    </source>
</evidence>
<evidence type="ECO:0000256" key="2">
    <source>
        <dbReference type="ARBA" id="ARBA00023125"/>
    </source>
</evidence>
<dbReference type="SUPFAM" id="SSF46689">
    <property type="entry name" value="Homeodomain-like"/>
    <property type="match status" value="2"/>
</dbReference>
<evidence type="ECO:0000256" key="3">
    <source>
        <dbReference type="ARBA" id="ARBA00023163"/>
    </source>
</evidence>
<reference evidence="5 6" key="1">
    <citation type="submission" date="2019-01" db="EMBL/GenBank/DDBJ databases">
        <authorList>
            <person name="Brito A."/>
        </authorList>
    </citation>
    <scope>NUCLEOTIDE SEQUENCE [LARGE SCALE GENOMIC DNA]</scope>
    <source>
        <strain evidence="5">1</strain>
    </source>
</reference>
<dbReference type="InterPro" id="IPR018060">
    <property type="entry name" value="HTH_AraC"/>
</dbReference>
<keyword evidence="3" id="KW-0804">Transcription</keyword>
<dbReference type="InterPro" id="IPR053142">
    <property type="entry name" value="PchR_regulatory_protein"/>
</dbReference>
<evidence type="ECO:0000259" key="4">
    <source>
        <dbReference type="PROSITE" id="PS01124"/>
    </source>
</evidence>
<dbReference type="PROSITE" id="PS01124">
    <property type="entry name" value="HTH_ARAC_FAMILY_2"/>
    <property type="match status" value="1"/>
</dbReference>
<dbReference type="InterPro" id="IPR009057">
    <property type="entry name" value="Homeodomain-like_sf"/>
</dbReference>
<dbReference type="OrthoDB" id="7544370at2"/>
<dbReference type="GO" id="GO:0003700">
    <property type="term" value="F:DNA-binding transcription factor activity"/>
    <property type="evidence" value="ECO:0007669"/>
    <property type="project" value="InterPro"/>
</dbReference>
<dbReference type="EMBL" id="CAACVJ010000703">
    <property type="protein sequence ID" value="VEP18866.1"/>
    <property type="molecule type" value="Genomic_DNA"/>
</dbReference>
<evidence type="ECO:0000313" key="6">
    <source>
        <dbReference type="Proteomes" id="UP000320055"/>
    </source>
</evidence>
<dbReference type="SMART" id="SM00342">
    <property type="entry name" value="HTH_ARAC"/>
    <property type="match status" value="1"/>
</dbReference>
<dbReference type="AlphaFoldDB" id="A0A563W5B8"/>
<dbReference type="PANTHER" id="PTHR47893">
    <property type="entry name" value="REGULATORY PROTEIN PCHR"/>
    <property type="match status" value="1"/>
</dbReference>